<accession>A0A3N2AWQ2</accession>
<dbReference type="SMART" id="SM01118">
    <property type="entry name" value="CYTH"/>
    <property type="match status" value="1"/>
</dbReference>
<dbReference type="InterPro" id="IPR007899">
    <property type="entry name" value="CHAD_dom"/>
</dbReference>
<reference evidence="3 4" key="1">
    <citation type="submission" date="2018-11" db="EMBL/GenBank/DDBJ databases">
        <title>Sequencing the genomes of 1000 actinobacteria strains.</title>
        <authorList>
            <person name="Klenk H.-P."/>
        </authorList>
    </citation>
    <scope>NUCLEOTIDE SEQUENCE [LARGE SCALE GENOMIC DNA]</scope>
    <source>
        <strain evidence="3 4">DSM 9580</strain>
    </source>
</reference>
<sequence length="507" mass="55999">MPTRYREVEIKLDAPDDAAVPPLDRLDGVAAVDEPVEQQLSATYFDTEGGALAAARISLRRRTGGDDAGWHLKVPARGDGRDELRLPLGRARTSVPAELREAAQLFVRDEPLRPIAELRTRRVAHRLRDAAGRVLVEVADDTVVARTLPDGEPMTWREWEVEVVDGDPGLLDAAIALLGEAGAKPAASRSKLARVLGDDRAATASEPALSLAPQSEAREVLQPALRAQVDALRIHDPLVRADVDGGVHRMRVAARRLRSILATFRPLLDSEAVERIRRELRWIAGELGAARDAEVQRRRLAQLVAAQPVELVLGRVAQRIDDDLRTHRRSAHAAVLEAMRSERYLALMDDLQRFAEAPPWTADASRTAADVLRSRMRREHRRMRRRIDAADTATDAAARDGLLHEARKAAKRARYAAEVLAPAFNKPAERLARAAKRVQSVLGEQHDTVVAREALRDLGVRAHLDGDNAFSFGLLHAQERAAAASLEGEMARAQAKAVRPRLRRWLD</sequence>
<dbReference type="Gene3D" id="2.40.320.10">
    <property type="entry name" value="Hypothetical Protein Pfu-838710-001"/>
    <property type="match status" value="1"/>
</dbReference>
<keyword evidence="4" id="KW-1185">Reference proteome</keyword>
<dbReference type="PROSITE" id="PS51708">
    <property type="entry name" value="CHAD"/>
    <property type="match status" value="1"/>
</dbReference>
<dbReference type="SMART" id="SM00880">
    <property type="entry name" value="CHAD"/>
    <property type="match status" value="1"/>
</dbReference>
<dbReference type="SUPFAM" id="SSF55154">
    <property type="entry name" value="CYTH-like phosphatases"/>
    <property type="match status" value="1"/>
</dbReference>
<dbReference type="Gene3D" id="1.40.20.10">
    <property type="entry name" value="CHAD domain"/>
    <property type="match status" value="1"/>
</dbReference>
<dbReference type="PROSITE" id="PS51707">
    <property type="entry name" value="CYTH"/>
    <property type="match status" value="1"/>
</dbReference>
<evidence type="ECO:0000259" key="2">
    <source>
        <dbReference type="PROSITE" id="PS51708"/>
    </source>
</evidence>
<feature type="domain" description="CHAD" evidence="2">
    <location>
        <begin position="214"/>
        <end position="499"/>
    </location>
</feature>
<dbReference type="Pfam" id="PF01928">
    <property type="entry name" value="CYTH"/>
    <property type="match status" value="1"/>
</dbReference>
<evidence type="ECO:0000259" key="1">
    <source>
        <dbReference type="PROSITE" id="PS51707"/>
    </source>
</evidence>
<organism evidence="3 4">
    <name type="scientific">Agrococcus jenensis</name>
    <dbReference type="NCBI Taxonomy" id="46353"/>
    <lineage>
        <taxon>Bacteria</taxon>
        <taxon>Bacillati</taxon>
        <taxon>Actinomycetota</taxon>
        <taxon>Actinomycetes</taxon>
        <taxon>Micrococcales</taxon>
        <taxon>Microbacteriaceae</taxon>
        <taxon>Agrococcus</taxon>
    </lineage>
</organism>
<dbReference type="AlphaFoldDB" id="A0A3N2AWQ2"/>
<dbReference type="InterPro" id="IPR033469">
    <property type="entry name" value="CYTH-like_dom_sf"/>
</dbReference>
<dbReference type="InterPro" id="IPR038186">
    <property type="entry name" value="CHAD_dom_sf"/>
</dbReference>
<evidence type="ECO:0000313" key="4">
    <source>
        <dbReference type="Proteomes" id="UP000275456"/>
    </source>
</evidence>
<dbReference type="OrthoDB" id="9777271at2"/>
<dbReference type="PANTHER" id="PTHR39339">
    <property type="entry name" value="SLR1444 PROTEIN"/>
    <property type="match status" value="1"/>
</dbReference>
<feature type="domain" description="CYTH" evidence="1">
    <location>
        <begin position="5"/>
        <end position="202"/>
    </location>
</feature>
<evidence type="ECO:0000313" key="3">
    <source>
        <dbReference type="EMBL" id="ROR67395.1"/>
    </source>
</evidence>
<gene>
    <name evidence="3" type="ORF">EDD26_2806</name>
</gene>
<proteinExistence type="predicted"/>
<comment type="caution">
    <text evidence="3">The sequence shown here is derived from an EMBL/GenBank/DDBJ whole genome shotgun (WGS) entry which is preliminary data.</text>
</comment>
<name>A0A3N2AWQ2_9MICO</name>
<dbReference type="Proteomes" id="UP000275456">
    <property type="component" value="Unassembled WGS sequence"/>
</dbReference>
<dbReference type="PANTHER" id="PTHR39339:SF1">
    <property type="entry name" value="CHAD DOMAIN-CONTAINING PROTEIN"/>
    <property type="match status" value="1"/>
</dbReference>
<dbReference type="InterPro" id="IPR023577">
    <property type="entry name" value="CYTH_domain"/>
</dbReference>
<dbReference type="Pfam" id="PF05235">
    <property type="entry name" value="CHAD"/>
    <property type="match status" value="1"/>
</dbReference>
<dbReference type="EMBL" id="RKHJ01000001">
    <property type="protein sequence ID" value="ROR67395.1"/>
    <property type="molecule type" value="Genomic_DNA"/>
</dbReference>
<dbReference type="RefSeq" id="WP_123698261.1">
    <property type="nucleotide sequence ID" value="NZ_RKHJ01000001.1"/>
</dbReference>
<dbReference type="CDD" id="cd07374">
    <property type="entry name" value="CYTH-like_Pase"/>
    <property type="match status" value="1"/>
</dbReference>
<protein>
    <submittedName>
        <fullName evidence="3">CHAD domain-containing protein</fullName>
    </submittedName>
</protein>